<dbReference type="EMBL" id="REFR01000010">
    <property type="protein sequence ID" value="RMB08951.1"/>
    <property type="molecule type" value="Genomic_DNA"/>
</dbReference>
<feature type="region of interest" description="Disordered" evidence="1">
    <location>
        <begin position="23"/>
        <end position="45"/>
    </location>
</feature>
<keyword evidence="3" id="KW-1185">Reference proteome</keyword>
<dbReference type="Proteomes" id="UP000271227">
    <property type="component" value="Unassembled WGS sequence"/>
</dbReference>
<evidence type="ECO:0000256" key="1">
    <source>
        <dbReference type="SAM" id="MobiDB-lite"/>
    </source>
</evidence>
<sequence>MQWPDVRKVAPGPFLLTGISMQRSQSKAVDNPALEHFESTSAPKP</sequence>
<evidence type="ECO:0000313" key="3">
    <source>
        <dbReference type="Proteomes" id="UP000271227"/>
    </source>
</evidence>
<dbReference type="InParanoid" id="A0A3M0CH60"/>
<name>A0A3M0CH60_9PROT</name>
<protein>
    <submittedName>
        <fullName evidence="2">Uncharacterized protein</fullName>
    </submittedName>
</protein>
<comment type="caution">
    <text evidence="2">The sequence shown here is derived from an EMBL/GenBank/DDBJ whole genome shotgun (WGS) entry which is preliminary data.</text>
</comment>
<gene>
    <name evidence="2" type="ORF">BXY39_1598</name>
</gene>
<dbReference type="AlphaFoldDB" id="A0A3M0CH60"/>
<organism evidence="2 3">
    <name type="scientific">Eilatimonas milleporae</name>
    <dbReference type="NCBI Taxonomy" id="911205"/>
    <lineage>
        <taxon>Bacteria</taxon>
        <taxon>Pseudomonadati</taxon>
        <taxon>Pseudomonadota</taxon>
        <taxon>Alphaproteobacteria</taxon>
        <taxon>Kordiimonadales</taxon>
        <taxon>Kordiimonadaceae</taxon>
        <taxon>Eilatimonas</taxon>
    </lineage>
</organism>
<accession>A0A3M0CH60</accession>
<evidence type="ECO:0000313" key="2">
    <source>
        <dbReference type="EMBL" id="RMB08951.1"/>
    </source>
</evidence>
<proteinExistence type="predicted"/>
<reference evidence="2 3" key="1">
    <citation type="submission" date="2018-10" db="EMBL/GenBank/DDBJ databases">
        <title>Genomic Encyclopedia of Archaeal and Bacterial Type Strains, Phase II (KMG-II): from individual species to whole genera.</title>
        <authorList>
            <person name="Goeker M."/>
        </authorList>
    </citation>
    <scope>NUCLEOTIDE SEQUENCE [LARGE SCALE GENOMIC DNA]</scope>
    <source>
        <strain evidence="2 3">DSM 25217</strain>
    </source>
</reference>